<feature type="coiled-coil region" evidence="4">
    <location>
        <begin position="683"/>
        <end position="710"/>
    </location>
</feature>
<name>A0A6A3KLA5_9STRA</name>
<evidence type="ECO:0000256" key="1">
    <source>
        <dbReference type="ARBA" id="ARBA00022737"/>
    </source>
</evidence>
<dbReference type="SUPFAM" id="SSF52540">
    <property type="entry name" value="P-loop containing nucleoside triphosphate hydrolases"/>
    <property type="match status" value="1"/>
</dbReference>
<dbReference type="Gene3D" id="3.40.50.300">
    <property type="entry name" value="P-loop containing nucleotide triphosphate hydrolases"/>
    <property type="match status" value="1"/>
</dbReference>
<dbReference type="Pfam" id="PF12796">
    <property type="entry name" value="Ank_2"/>
    <property type="match status" value="1"/>
</dbReference>
<feature type="compositionally biased region" description="Basic and acidic residues" evidence="5">
    <location>
        <begin position="427"/>
        <end position="439"/>
    </location>
</feature>
<keyword evidence="1" id="KW-0677">Repeat</keyword>
<proteinExistence type="predicted"/>
<gene>
    <name evidence="7" type="ORF">PR001_g17162</name>
    <name evidence="6" type="ORF">PR002_g17107</name>
</gene>
<dbReference type="PROSITE" id="PS50297">
    <property type="entry name" value="ANK_REP_REGION"/>
    <property type="match status" value="2"/>
</dbReference>
<feature type="repeat" description="ANK" evidence="3">
    <location>
        <begin position="93"/>
        <end position="125"/>
    </location>
</feature>
<evidence type="ECO:0000256" key="4">
    <source>
        <dbReference type="SAM" id="Coils"/>
    </source>
</evidence>
<organism evidence="7 8">
    <name type="scientific">Phytophthora rubi</name>
    <dbReference type="NCBI Taxonomy" id="129364"/>
    <lineage>
        <taxon>Eukaryota</taxon>
        <taxon>Sar</taxon>
        <taxon>Stramenopiles</taxon>
        <taxon>Oomycota</taxon>
        <taxon>Peronosporomycetes</taxon>
        <taxon>Peronosporales</taxon>
        <taxon>Peronosporaceae</taxon>
        <taxon>Phytophthora</taxon>
    </lineage>
</organism>
<sequence>MSSLFLSRHVRATSRSRESRKYTNSFQVKPTACLTIDLLPQFRFRDGEDSEKDALAKKALQAIRSGNGEELKEVLHAGADPNVAPTSGIKNEAANTLLYHAVAKQDESLVNILLDHGANANGSKAVGLPPLRAAVVRNNAVLIKLLLSRGANVNHRYTVVTGKRKETKTVLFETATSSTYELLLQCGADVNMKNSWHETPLHFQAYNWNSRLVRALVASEKYYPLDNALFRKPSQRKSDDEEFMEVCRILLRSKATVSWSDPEEYFQLKGKPDSDSTAIKARLQLVHEWNSQRNKENTSFKLPIEVFRRGAPDIATYYSALNRGGRSRESMVLKPEPRVVVEAIEKPGSSELERILAEINEMATSDDENLHETEDDQLDMQSLDFDLDIKTTNLWSFVPSPLKALSHKRSNRDATLAYCAQPTSSQHIHDPEVKERKSEQPVQYHNSEPSSMRVIGGGNASSKQDVGTAEIEHDNPETSPMRARRAIRKGESRPEATSVPPLWKAKTAERPESGSQLYRSKVCVVGPSRWGKTSFIKSFTSGAATLESFDVRTIGIDLFPWSFEVETEAGDCEYQVSFWDFAGQEEYRTPHTLFYSSRTLYLLCINLERYYNALAAATDSIDQTVDDRMMDAFAEVHVFRWVRMICAHHPQAEFVFLGTKADLVGHDCRKITAVQQDIVYRFKANTRRMKDRVQRALQELEDAKFEIQDSNPGAETTELDDQIASCEQILRKQPVLLSEELIVFSSADMKDESIARGKLKALLMMSGSSVLLPPSYAELLKYAQQCCVYEQKNKPSFQDKVDAAFVSVTEFAKLVTNSSELTIPEGEMLAALHLLHDTGDIVWFDGVSDVRVLQERLFLDPMLVIEFIRQIVNHKLDANTSVNGYVSHALLQSLPFWREVSTTTMQQLKELLLHLHLAYSSGNSKRMVWNSDLIVPVYWNRVPEATVSETKTFPSDEDKSAGLVEFVR</sequence>
<dbReference type="PRINTS" id="PR00449">
    <property type="entry name" value="RASTRNSFRMNG"/>
</dbReference>
<feature type="compositionally biased region" description="Polar residues" evidence="5">
    <location>
        <begin position="440"/>
        <end position="450"/>
    </location>
</feature>
<evidence type="ECO:0000313" key="6">
    <source>
        <dbReference type="EMBL" id="KAE9004285.1"/>
    </source>
</evidence>
<evidence type="ECO:0000313" key="8">
    <source>
        <dbReference type="Proteomes" id="UP000429607"/>
    </source>
</evidence>
<reference evidence="8 9" key="1">
    <citation type="submission" date="2018-09" db="EMBL/GenBank/DDBJ databases">
        <title>Genomic investigation of the strawberry pathogen Phytophthora fragariae indicates pathogenicity is determined by transcriptional variation in three key races.</title>
        <authorList>
            <person name="Adams T.M."/>
            <person name="Armitage A.D."/>
            <person name="Sobczyk M.K."/>
            <person name="Bates H.J."/>
            <person name="Dunwell J.M."/>
            <person name="Nellist C.F."/>
            <person name="Harrison R.J."/>
        </authorList>
    </citation>
    <scope>NUCLEOTIDE SEQUENCE [LARGE SCALE GENOMIC DNA]</scope>
    <source>
        <strain evidence="7 8">SCRP249</strain>
        <strain evidence="6 9">SCRP324</strain>
    </source>
</reference>
<dbReference type="Proteomes" id="UP000435112">
    <property type="component" value="Unassembled WGS sequence"/>
</dbReference>
<dbReference type="PANTHER" id="PTHR24189:SF50">
    <property type="entry name" value="ANKYRIN REPEAT AND SOCS BOX PROTEIN 2"/>
    <property type="match status" value="1"/>
</dbReference>
<dbReference type="InterPro" id="IPR027417">
    <property type="entry name" value="P-loop_NTPase"/>
</dbReference>
<evidence type="ECO:0000313" key="9">
    <source>
        <dbReference type="Proteomes" id="UP000435112"/>
    </source>
</evidence>
<dbReference type="OrthoDB" id="127885at2759"/>
<dbReference type="PROSITE" id="PS50088">
    <property type="entry name" value="ANK_REPEAT"/>
    <property type="match status" value="2"/>
</dbReference>
<evidence type="ECO:0000313" key="7">
    <source>
        <dbReference type="EMBL" id="KAE9006607.1"/>
    </source>
</evidence>
<keyword evidence="4" id="KW-0175">Coiled coil</keyword>
<feature type="region of interest" description="Disordered" evidence="5">
    <location>
        <begin position="423"/>
        <end position="498"/>
    </location>
</feature>
<accession>A0A6A3KLA5</accession>
<dbReference type="Gene3D" id="1.25.40.20">
    <property type="entry name" value="Ankyrin repeat-containing domain"/>
    <property type="match status" value="1"/>
</dbReference>
<dbReference type="EMBL" id="QXFU01001352">
    <property type="protein sequence ID" value="KAE9004285.1"/>
    <property type="molecule type" value="Genomic_DNA"/>
</dbReference>
<dbReference type="InterPro" id="IPR002110">
    <property type="entry name" value="Ankyrin_rpt"/>
</dbReference>
<dbReference type="EMBL" id="QXFV01001409">
    <property type="protein sequence ID" value="KAE9006607.1"/>
    <property type="molecule type" value="Genomic_DNA"/>
</dbReference>
<evidence type="ECO:0000256" key="3">
    <source>
        <dbReference type="PROSITE-ProRule" id="PRU00023"/>
    </source>
</evidence>
<dbReference type="Pfam" id="PF08477">
    <property type="entry name" value="Roc"/>
    <property type="match status" value="1"/>
</dbReference>
<dbReference type="AlphaFoldDB" id="A0A6A3KLA5"/>
<feature type="repeat" description="ANK" evidence="3">
    <location>
        <begin position="126"/>
        <end position="158"/>
    </location>
</feature>
<keyword evidence="2 3" id="KW-0040">ANK repeat</keyword>
<evidence type="ECO:0000256" key="2">
    <source>
        <dbReference type="ARBA" id="ARBA00023043"/>
    </source>
</evidence>
<dbReference type="SMART" id="SM00248">
    <property type="entry name" value="ANK"/>
    <property type="match status" value="3"/>
</dbReference>
<dbReference type="SUPFAM" id="SSF48403">
    <property type="entry name" value="Ankyrin repeat"/>
    <property type="match status" value="1"/>
</dbReference>
<comment type="caution">
    <text evidence="7">The sequence shown here is derived from an EMBL/GenBank/DDBJ whole genome shotgun (WGS) entry which is preliminary data.</text>
</comment>
<evidence type="ECO:0000256" key="5">
    <source>
        <dbReference type="SAM" id="MobiDB-lite"/>
    </source>
</evidence>
<dbReference type="Proteomes" id="UP000429607">
    <property type="component" value="Unassembled WGS sequence"/>
</dbReference>
<dbReference type="InterPro" id="IPR036770">
    <property type="entry name" value="Ankyrin_rpt-contain_sf"/>
</dbReference>
<dbReference type="InterPro" id="IPR050745">
    <property type="entry name" value="Multifunctional_regulatory"/>
</dbReference>
<dbReference type="PANTHER" id="PTHR24189">
    <property type="entry name" value="MYOTROPHIN"/>
    <property type="match status" value="1"/>
</dbReference>
<protein>
    <submittedName>
        <fullName evidence="7">Uncharacterized protein</fullName>
    </submittedName>
</protein>